<reference evidence="1" key="1">
    <citation type="submission" date="2014-09" db="EMBL/GenBank/DDBJ databases">
        <authorList>
            <person name="Magalhaes I.L.F."/>
            <person name="Oliveira U."/>
            <person name="Santos F.R."/>
            <person name="Vidigal T.H.D.A."/>
            <person name="Brescovit A.D."/>
            <person name="Santos A.J."/>
        </authorList>
    </citation>
    <scope>NUCLEOTIDE SEQUENCE</scope>
    <source>
        <tissue evidence="1">Shoot tissue taken approximately 20 cm above the soil surface</tissue>
    </source>
</reference>
<organism evidence="1">
    <name type="scientific">Arundo donax</name>
    <name type="common">Giant reed</name>
    <name type="synonym">Donax arundinaceus</name>
    <dbReference type="NCBI Taxonomy" id="35708"/>
    <lineage>
        <taxon>Eukaryota</taxon>
        <taxon>Viridiplantae</taxon>
        <taxon>Streptophyta</taxon>
        <taxon>Embryophyta</taxon>
        <taxon>Tracheophyta</taxon>
        <taxon>Spermatophyta</taxon>
        <taxon>Magnoliopsida</taxon>
        <taxon>Liliopsida</taxon>
        <taxon>Poales</taxon>
        <taxon>Poaceae</taxon>
        <taxon>PACMAD clade</taxon>
        <taxon>Arundinoideae</taxon>
        <taxon>Arundineae</taxon>
        <taxon>Arundo</taxon>
    </lineage>
</organism>
<sequence>MLVWFIKRFMLLLPLGNGCLVINSLYKVVSFTVCYSDVYGMSILVYMFRS</sequence>
<reference evidence="1" key="2">
    <citation type="journal article" date="2015" name="Data Brief">
        <title>Shoot transcriptome of the giant reed, Arundo donax.</title>
        <authorList>
            <person name="Barrero R.A."/>
            <person name="Guerrero F.D."/>
            <person name="Moolhuijzen P."/>
            <person name="Goolsby J.A."/>
            <person name="Tidwell J."/>
            <person name="Bellgard S.E."/>
            <person name="Bellgard M.I."/>
        </authorList>
    </citation>
    <scope>NUCLEOTIDE SEQUENCE</scope>
    <source>
        <tissue evidence="1">Shoot tissue taken approximately 20 cm above the soil surface</tissue>
    </source>
</reference>
<name>A0A0A8YK09_ARUDO</name>
<evidence type="ECO:0000313" key="1">
    <source>
        <dbReference type="EMBL" id="JAD22927.1"/>
    </source>
</evidence>
<protein>
    <submittedName>
        <fullName evidence="1">Uncharacterized protein</fullName>
    </submittedName>
</protein>
<proteinExistence type="predicted"/>
<dbReference type="EMBL" id="GBRH01274968">
    <property type="protein sequence ID" value="JAD22927.1"/>
    <property type="molecule type" value="Transcribed_RNA"/>
</dbReference>
<dbReference type="AlphaFoldDB" id="A0A0A8YK09"/>
<accession>A0A0A8YK09</accession>